<dbReference type="EMBL" id="CAMXCT020000815">
    <property type="protein sequence ID" value="CAL1136945.1"/>
    <property type="molecule type" value="Genomic_DNA"/>
</dbReference>
<feature type="transmembrane region" description="Helical" evidence="3">
    <location>
        <begin position="1150"/>
        <end position="1168"/>
    </location>
</feature>
<accession>A0A9P1FQZ9</accession>
<keyword evidence="1" id="KW-0175">Coiled coil</keyword>
<feature type="transmembrane region" description="Helical" evidence="3">
    <location>
        <begin position="1223"/>
        <end position="1247"/>
    </location>
</feature>
<reference evidence="5" key="2">
    <citation type="submission" date="2024-04" db="EMBL/GenBank/DDBJ databases">
        <authorList>
            <person name="Chen Y."/>
            <person name="Shah S."/>
            <person name="Dougan E. K."/>
            <person name="Thang M."/>
            <person name="Chan C."/>
        </authorList>
    </citation>
    <scope>NUCLEOTIDE SEQUENCE [LARGE SCALE GENOMIC DNA]</scope>
</reference>
<feature type="transmembrane region" description="Helical" evidence="3">
    <location>
        <begin position="1253"/>
        <end position="1278"/>
    </location>
</feature>
<dbReference type="EMBL" id="CAMXCT030000815">
    <property type="protein sequence ID" value="CAL4770882.1"/>
    <property type="molecule type" value="Genomic_DNA"/>
</dbReference>
<organism evidence="4">
    <name type="scientific">Cladocopium goreaui</name>
    <dbReference type="NCBI Taxonomy" id="2562237"/>
    <lineage>
        <taxon>Eukaryota</taxon>
        <taxon>Sar</taxon>
        <taxon>Alveolata</taxon>
        <taxon>Dinophyceae</taxon>
        <taxon>Suessiales</taxon>
        <taxon>Symbiodiniaceae</taxon>
        <taxon>Cladocopium</taxon>
    </lineage>
</organism>
<reference evidence="4" key="1">
    <citation type="submission" date="2022-10" db="EMBL/GenBank/DDBJ databases">
        <authorList>
            <person name="Chen Y."/>
            <person name="Dougan E. K."/>
            <person name="Chan C."/>
            <person name="Rhodes N."/>
            <person name="Thang M."/>
        </authorList>
    </citation>
    <scope>NUCLEOTIDE SEQUENCE</scope>
</reference>
<evidence type="ECO:0000256" key="2">
    <source>
        <dbReference type="SAM" id="MobiDB-lite"/>
    </source>
</evidence>
<evidence type="ECO:0000313" key="6">
    <source>
        <dbReference type="EMBL" id="CAL4770882.1"/>
    </source>
</evidence>
<name>A0A9P1FQZ9_9DINO</name>
<feature type="coiled-coil region" evidence="1">
    <location>
        <begin position="2471"/>
        <end position="2551"/>
    </location>
</feature>
<dbReference type="Proteomes" id="UP001152797">
    <property type="component" value="Unassembled WGS sequence"/>
</dbReference>
<evidence type="ECO:0000256" key="3">
    <source>
        <dbReference type="SAM" id="Phobius"/>
    </source>
</evidence>
<dbReference type="EMBL" id="CAMXCT010000815">
    <property type="protein sequence ID" value="CAI3983570.1"/>
    <property type="molecule type" value="Genomic_DNA"/>
</dbReference>
<comment type="caution">
    <text evidence="4">The sequence shown here is derived from an EMBL/GenBank/DDBJ whole genome shotgun (WGS) entry which is preliminary data.</text>
</comment>
<feature type="transmembrane region" description="Helical" evidence="3">
    <location>
        <begin position="1359"/>
        <end position="1379"/>
    </location>
</feature>
<feature type="region of interest" description="Disordered" evidence="2">
    <location>
        <begin position="971"/>
        <end position="990"/>
    </location>
</feature>
<feature type="transmembrane region" description="Helical" evidence="3">
    <location>
        <begin position="1188"/>
        <end position="1211"/>
    </location>
</feature>
<proteinExistence type="predicted"/>
<feature type="transmembrane region" description="Helical" evidence="3">
    <location>
        <begin position="1019"/>
        <end position="1044"/>
    </location>
</feature>
<keyword evidence="3" id="KW-0812">Transmembrane</keyword>
<evidence type="ECO:0000313" key="4">
    <source>
        <dbReference type="EMBL" id="CAI3983570.1"/>
    </source>
</evidence>
<feature type="transmembrane region" description="Helical" evidence="3">
    <location>
        <begin position="1290"/>
        <end position="1308"/>
    </location>
</feature>
<evidence type="ECO:0000313" key="5">
    <source>
        <dbReference type="EMBL" id="CAL1136945.1"/>
    </source>
</evidence>
<evidence type="ECO:0000313" key="7">
    <source>
        <dbReference type="Proteomes" id="UP001152797"/>
    </source>
</evidence>
<evidence type="ECO:0000256" key="1">
    <source>
        <dbReference type="SAM" id="Coils"/>
    </source>
</evidence>
<gene>
    <name evidence="4" type="ORF">C1SCF055_LOCUS11174</name>
</gene>
<dbReference type="OrthoDB" id="425667at2759"/>
<keyword evidence="3" id="KW-1133">Transmembrane helix</keyword>
<protein>
    <submittedName>
        <fullName evidence="6">PDZ domain-containing protein</fullName>
    </submittedName>
</protein>
<keyword evidence="3" id="KW-0472">Membrane</keyword>
<sequence length="2598" mass="290922">MEDVRRFEEGQWQIGSEADSFCKVDWVGNVGFQILQAMHVLTTSKPDQCPWQHVGFGWVRHSLAENFDGLYGLSLAATLNMDFDEIMVTSNNCSRWFIMNPATSQIWSKDLAGKGNVCPGWGRCRLGDMLRLLSGQTIRWFIWVRKTSHQWGTCDFVESVFDTSCEPQPDVKWSIGWPAYLAFSTLKLLKALESVESGANGAKVTSVLQQVRQAAGVVRGCLQHTIWAPAILKLFSRPMLRPWRSLLQGAINMTAMVPSANQPWYDEAFQSCKTPSPCWRPMVGWISFESSCLLCCNPFFGPKGYSECFTEPFTYELCCQGNQGVEVKPRMELNESSLTTLINAAPKTSKKVHHWRGKVLPVNWTEVELEVLRTQKPMPDVQAEVLLKRTATEMRSWMDEGRGQRVWPQVDLYVSQNVLTAADTWVLAEPDADGADLLFSNGYLCDQGCCPANASACALRQRSQPGTFAALPSDGPVEICDFGGSDAVMRAHAVQYGELPLPKGVACPRSSSGSVAVLLTQPGASSAGHALSEAIFLSSVLRMARLGAFQHKPLYVIPSLSRLWCCHCQQLVDATSSGDCILDSLSPPISPMDPNMKASNPLAYLVFQIALRFLPNQTVSWFSLFKDEVNGKDPNFACPRRYDAVVQPFRSLVGDASLHNEFRQHAAELCGLQEPPAVPKKRRLVLLRRTRHMRSWGDVEELLQGLLAWAKRNDWQVEVLTLGDMEPCEQIAALQDASIAITVYSTEHHLASAFLPEKAVLLVLNTKVKARLKKLEDLRGPGMQRNASVARRFVELCGPWRAAAEAREAKEADSGGSWEPVLAPFMDNSGTAAARNLMFYAFNNVTCHVLATSKKVVSRTPCGSDDLLVTGAVSTHWDDLIRVASVAEQRAVRKSGFKQSCILHFALLCSESTRMDAQKEGFGVFGNEDLHGYLRMAEVETGVNVGVNDSTLDDHAVAWKINCTKPLLASLDRDSDPESPSSPGRARRRRSTIDGDVDVVKLTQGTQGRSLVLRPPRSVAGIGAAFLCILFGGCVGAAVGYWGLYLEPRMLMSEECDSITTIQHLGLDAMHVYKILESFYCHSLRTSTLMEVLCPAVVGVGGAVGALRIAYGQAYFSNWTDEESMIELKRLYSLRTVGTKFVLRCWRMRLSMIFCFQVVVMLWLRYTVDLAMDIEAMRIFLVHKQPWFFTLNLLGVFLGLLWTAYEFYIVITTPGAKIVKTEIFFAGLTLPLLGQHVTYLAILSLYTGMLHPFLFVSTLAEAILESSISSFIQTYAVVFTPLTSAQKTQLYISIFSSFISIGYAFSTIDLFQGGRMLVKVPGYCKSFNGRFATVLLFRVAEITSRATSLALFQAVTRPYGMFVVIAADGIIMSVVTIFFQCQVAKFAPIEGCSFVRQNFFYVIPSVLFCRMAPILEKDTVITVPPVVYYAIRYLELGAMVAVAAEFLDWDLEEAKHLFEDDGFIVAAFVLSTLVMLVLGIIIRSFLSVRTLMDSSVEIWSEDEFNHVQHALKNRVLEDHAADPKAMKVVTKILEQNPTFTSSECHAVAKEAGFPSSAHWDSNFLRAKVVLIIKQALQAVETFDFTRAPNRFRSTLSSRSLVSIRSTRCTLTCNRDSSIVGQMSTDESKQKFVLECVDQSERLTSGQTFQLRALTSGHLIGLVKTEPLTYELRAQSKWEDEAATLFSALLVHQEIYRSAKAFLDLVHMGADLNVGELHRAKGRKRRLSLKDWDPLGWKIYSINGKLATREVVDEILEKGRGSTVARTYSMDSQLDAVENSNALAKSLRPGAEAAARGEYIVQFVRRDSKTTVMAGSEVLLQHAAGWTEAHMGMSEGFSNEDAEGEAVDRVIKAVFVEGESFQGGLAFTLEPAEYGSKDDPSIYQWTAGLIGTLSDTVQLQQSFSEKYRTMTLVACNARSLGLDHVTGILQADHDLHLRIFLSLMQPILQDIRVEYNFGEETLDVEFDVDEAAVNKPLVVAGFHVDDEDELTPAASAGVQLGDQLLMVEVTELDGRMKKITNFQEMRQLLGLSDSEATAVAMTLTFGSQSRWKTEESNETVKKAVAQAESISELLPTWQEIKEGAKRCLERRDFSNLREAVMSRAFLFRAKCDLVQALVTAGFALHHDVFVSKALQLHKRFEPATDRELQNYFEGRDNLQLRDEILIAQLDVLTNTWRSLPQIIKEDVPEVLRSLFRPEVEIVLIREAVKALEEKWRIARGSNSKDEDQNLKMPEELVRFFKYMRPATDESTGQRELSMVWIIKAWSVEKMRQREVQNDVAAITGIYENAESFWEHRVKNAHKRAEEAQELLERAVQKEVIRVVLCSSISDLEKVQAMLSESLMLTKDCKIGDSENVPKGKCLVWSQGIVREKFKPFESSKGAPDLARIRRELPSLYNGKDVRLLFSGLDFDRQHEESQRALDSLQKYIAMAKTAGEAFPSIKQIVDDLSDVLHKSQLFKKDQEAKRKLFLKERELQATMQVAERRLQQVEKEKREIEEKNRKLHEEKGKLEVDTKNVREELGKVLESVALEHAKLKTRVKELETEEKKLKDANAHLWAKQKTMKDALQKAADFMRAWVATGAPDTDVDSIIQLVTESSK</sequence>
<feature type="transmembrane region" description="Helical" evidence="3">
    <location>
        <begin position="1463"/>
        <end position="1486"/>
    </location>
</feature>
<keyword evidence="7" id="KW-1185">Reference proteome</keyword>